<dbReference type="RefSeq" id="WP_344134674.1">
    <property type="nucleotide sequence ID" value="NZ_BAAALT010000141.1"/>
</dbReference>
<keyword evidence="3" id="KW-1185">Reference proteome</keyword>
<proteinExistence type="predicted"/>
<feature type="transmembrane region" description="Helical" evidence="1">
    <location>
        <begin position="107"/>
        <end position="124"/>
    </location>
</feature>
<organism evidence="2 3">
    <name type="scientific">Luedemannella flava</name>
    <dbReference type="NCBI Taxonomy" id="349316"/>
    <lineage>
        <taxon>Bacteria</taxon>
        <taxon>Bacillati</taxon>
        <taxon>Actinomycetota</taxon>
        <taxon>Actinomycetes</taxon>
        <taxon>Micromonosporales</taxon>
        <taxon>Micromonosporaceae</taxon>
        <taxon>Luedemannella</taxon>
    </lineage>
</organism>
<accession>A0ABN2MCM7</accession>
<keyword evidence="1" id="KW-1133">Transmembrane helix</keyword>
<gene>
    <name evidence="2" type="ORF">GCM10009682_41350</name>
</gene>
<evidence type="ECO:0000313" key="2">
    <source>
        <dbReference type="EMBL" id="GAA1816155.1"/>
    </source>
</evidence>
<dbReference type="Proteomes" id="UP001500218">
    <property type="component" value="Unassembled WGS sequence"/>
</dbReference>
<evidence type="ECO:0008006" key="4">
    <source>
        <dbReference type="Google" id="ProtNLM"/>
    </source>
</evidence>
<feature type="transmembrane region" description="Helical" evidence="1">
    <location>
        <begin position="69"/>
        <end position="87"/>
    </location>
</feature>
<reference evidence="2 3" key="1">
    <citation type="journal article" date="2019" name="Int. J. Syst. Evol. Microbiol.">
        <title>The Global Catalogue of Microorganisms (GCM) 10K type strain sequencing project: providing services to taxonomists for standard genome sequencing and annotation.</title>
        <authorList>
            <consortium name="The Broad Institute Genomics Platform"/>
            <consortium name="The Broad Institute Genome Sequencing Center for Infectious Disease"/>
            <person name="Wu L."/>
            <person name="Ma J."/>
        </authorList>
    </citation>
    <scope>NUCLEOTIDE SEQUENCE [LARGE SCALE GENOMIC DNA]</scope>
    <source>
        <strain evidence="2 3">JCM 13250</strain>
    </source>
</reference>
<feature type="transmembrane region" description="Helical" evidence="1">
    <location>
        <begin position="41"/>
        <end position="62"/>
    </location>
</feature>
<dbReference type="EMBL" id="BAAALT010000141">
    <property type="protein sequence ID" value="GAA1816155.1"/>
    <property type="molecule type" value="Genomic_DNA"/>
</dbReference>
<evidence type="ECO:0000313" key="3">
    <source>
        <dbReference type="Proteomes" id="UP001500218"/>
    </source>
</evidence>
<name>A0ABN2MCM7_9ACTN</name>
<keyword evidence="1" id="KW-0472">Membrane</keyword>
<evidence type="ECO:0000256" key="1">
    <source>
        <dbReference type="SAM" id="Phobius"/>
    </source>
</evidence>
<protein>
    <recommendedName>
        <fullName evidence="4">DUF4383 domain-containing protein</fullName>
    </recommendedName>
</protein>
<keyword evidence="1" id="KW-0812">Transmembrane</keyword>
<feature type="transmembrane region" description="Helical" evidence="1">
    <location>
        <begin position="12"/>
        <end position="29"/>
    </location>
</feature>
<sequence length="125" mass="13388">MTLHRVATYRNYCRAAAVAFGLYTAYPVVVKIAEDRLAHDWAHSALHLLSALFAAYAGWLAATELPAKLFTWGIGALYGVLGIVGWFIDGLFLTTHLAIPLGPPDNVFHLVIAVPAVVVSAASAK</sequence>
<comment type="caution">
    <text evidence="2">The sequence shown here is derived from an EMBL/GenBank/DDBJ whole genome shotgun (WGS) entry which is preliminary data.</text>
</comment>